<dbReference type="AlphaFoldDB" id="A0AB74M6X8"/>
<protein>
    <submittedName>
        <fullName evidence="1">DUF826 domain-containing protein</fullName>
    </submittedName>
</protein>
<evidence type="ECO:0000313" key="2">
    <source>
        <dbReference type="Proteomes" id="UP000321295"/>
    </source>
</evidence>
<dbReference type="Pfam" id="PF05696">
    <property type="entry name" value="DUF826"/>
    <property type="match status" value="1"/>
</dbReference>
<name>A0AB74M6X8_ECOLX</name>
<dbReference type="Proteomes" id="UP000321295">
    <property type="component" value="Unassembled WGS sequence"/>
</dbReference>
<gene>
    <name evidence="1" type="ORF">FV293_29885</name>
</gene>
<dbReference type="RefSeq" id="WP_148712204.1">
    <property type="nucleotide sequence ID" value="NZ_VRXD01000520.1"/>
</dbReference>
<evidence type="ECO:0000313" key="1">
    <source>
        <dbReference type="EMBL" id="TXQ15308.1"/>
    </source>
</evidence>
<dbReference type="InterPro" id="IPR008544">
    <property type="entry name" value="DUF826"/>
</dbReference>
<sequence length="25" mass="2762">MSEIKSLVTAEAVKEVLRSEEVRSA</sequence>
<feature type="non-terminal residue" evidence="1">
    <location>
        <position position="25"/>
    </location>
</feature>
<reference evidence="1 2" key="1">
    <citation type="submission" date="2019-08" db="EMBL/GenBank/DDBJ databases">
        <title>Whole genome analysis of cultivated E. coli strains isolated from CD patients and healthy donors.</title>
        <authorList>
            <person name="Siniagina M.N."/>
            <person name="Markelova M.I."/>
            <person name="Laikov A.V."/>
            <person name="Boulygina E.A."/>
            <person name="Khusnutdinova D.R."/>
            <person name="Kharchenko A."/>
            <person name="Grigoryeva T.V."/>
        </authorList>
    </citation>
    <scope>NUCLEOTIDE SEQUENCE [LARGE SCALE GENOMIC DNA]</scope>
    <source>
        <strain evidence="1 2">1_45_11</strain>
    </source>
</reference>
<dbReference type="EMBL" id="VRXD01000520">
    <property type="protein sequence ID" value="TXQ15308.1"/>
    <property type="molecule type" value="Genomic_DNA"/>
</dbReference>
<comment type="caution">
    <text evidence="1">The sequence shown here is derived from an EMBL/GenBank/DDBJ whole genome shotgun (WGS) entry which is preliminary data.</text>
</comment>
<proteinExistence type="predicted"/>
<organism evidence="1 2">
    <name type="scientific">Escherichia coli</name>
    <dbReference type="NCBI Taxonomy" id="562"/>
    <lineage>
        <taxon>Bacteria</taxon>
        <taxon>Pseudomonadati</taxon>
        <taxon>Pseudomonadota</taxon>
        <taxon>Gammaproteobacteria</taxon>
        <taxon>Enterobacterales</taxon>
        <taxon>Enterobacteriaceae</taxon>
        <taxon>Escherichia</taxon>
    </lineage>
</organism>
<accession>A0AB74M6X8</accession>